<feature type="transmembrane region" description="Helical" evidence="5">
    <location>
        <begin position="48"/>
        <end position="68"/>
    </location>
</feature>
<reference evidence="8" key="1">
    <citation type="journal article" date="2019" name="Int. J. Syst. Evol. Microbiol.">
        <title>The Global Catalogue of Microorganisms (GCM) 10K type strain sequencing project: providing services to taxonomists for standard genome sequencing and annotation.</title>
        <authorList>
            <consortium name="The Broad Institute Genomics Platform"/>
            <consortium name="The Broad Institute Genome Sequencing Center for Infectious Disease"/>
            <person name="Wu L."/>
            <person name="Ma J."/>
        </authorList>
    </citation>
    <scope>NUCLEOTIDE SEQUENCE [LARGE SCALE GENOMIC DNA]</scope>
    <source>
        <strain evidence="8">JCM 11650</strain>
    </source>
</reference>
<feature type="transmembrane region" description="Helical" evidence="5">
    <location>
        <begin position="307"/>
        <end position="329"/>
    </location>
</feature>
<dbReference type="Proteomes" id="UP001595967">
    <property type="component" value="Unassembled WGS sequence"/>
</dbReference>
<accession>A0ABV9GUL6</accession>
<keyword evidence="8" id="KW-1185">Reference proteome</keyword>
<dbReference type="PANTHER" id="PTHR43021:SF2">
    <property type="entry name" value="CATION_H+ EXCHANGER DOMAIN-CONTAINING PROTEIN"/>
    <property type="match status" value="1"/>
</dbReference>
<feature type="domain" description="Cation/H+ exchanger transmembrane" evidence="6">
    <location>
        <begin position="30"/>
        <end position="394"/>
    </location>
</feature>
<feature type="transmembrane region" description="Helical" evidence="5">
    <location>
        <begin position="200"/>
        <end position="223"/>
    </location>
</feature>
<name>A0ABV9GUL6_9BURK</name>
<dbReference type="EMBL" id="JBHSEW010000005">
    <property type="protein sequence ID" value="MFC4621878.1"/>
    <property type="molecule type" value="Genomic_DNA"/>
</dbReference>
<comment type="caution">
    <text evidence="7">The sequence shown here is derived from an EMBL/GenBank/DDBJ whole genome shotgun (WGS) entry which is preliminary data.</text>
</comment>
<dbReference type="Pfam" id="PF00999">
    <property type="entry name" value="Na_H_Exchanger"/>
    <property type="match status" value="1"/>
</dbReference>
<protein>
    <submittedName>
        <fullName evidence="7">Cation:proton antiporter</fullName>
    </submittedName>
</protein>
<feature type="transmembrane region" description="Helical" evidence="5">
    <location>
        <begin position="14"/>
        <end position="36"/>
    </location>
</feature>
<dbReference type="Gene3D" id="1.20.1530.20">
    <property type="match status" value="1"/>
</dbReference>
<dbReference type="InterPro" id="IPR006153">
    <property type="entry name" value="Cation/H_exchanger_TM"/>
</dbReference>
<organism evidence="7 8">
    <name type="scientific">Comamonas nitrativorans</name>
    <dbReference type="NCBI Taxonomy" id="108437"/>
    <lineage>
        <taxon>Bacteria</taxon>
        <taxon>Pseudomonadati</taxon>
        <taxon>Pseudomonadota</taxon>
        <taxon>Betaproteobacteria</taxon>
        <taxon>Burkholderiales</taxon>
        <taxon>Comamonadaceae</taxon>
        <taxon>Comamonas</taxon>
    </lineage>
</organism>
<feature type="transmembrane region" description="Helical" evidence="5">
    <location>
        <begin position="371"/>
        <end position="394"/>
    </location>
</feature>
<dbReference type="PANTHER" id="PTHR43021">
    <property type="entry name" value="NA(+)/H(+) ANTIPORTER-RELATED"/>
    <property type="match status" value="1"/>
</dbReference>
<keyword evidence="2 5" id="KW-0812">Transmembrane</keyword>
<sequence length="410" mass="42203">MTEELLAPAQAQAVSAWATLPTVQWALLLALAALAGYACQRKLGLPKVLGYAVVGTLAGLFGFGAALWPLHGSALLLLELGVAAVLFECGARINVRWFLHNPMVLVQSVLEATLTYAAVFYGLQAVGVEARSAGPLGLIAMAASPVLLSRVVADTRAAGPVTDRALTLSTLSTLYALVLSAAKAHIFANPQQSLWHDITPVLQVLLTSAVVAAALFALLHLVLRWMSPLSQNTAIVLLALVAAASAGASGLGGSAPLAALLAGMALKYASPRPLPWAKALGSIATLLGVVMFVLVATVAAQAPWTEGITLAVLALIVLRLAAKSVGVGLGHLGSSTSWRQALWTACAMTPLSAVALLMTAPFALVEDGKTIVGIALPAILLMELIGAISATWALRRAGEARDTLGVRHDA</sequence>
<evidence type="ECO:0000256" key="4">
    <source>
        <dbReference type="ARBA" id="ARBA00023136"/>
    </source>
</evidence>
<feature type="transmembrane region" description="Helical" evidence="5">
    <location>
        <begin position="235"/>
        <end position="259"/>
    </location>
</feature>
<evidence type="ECO:0000256" key="5">
    <source>
        <dbReference type="SAM" id="Phobius"/>
    </source>
</evidence>
<dbReference type="InterPro" id="IPR038770">
    <property type="entry name" value="Na+/solute_symporter_sf"/>
</dbReference>
<evidence type="ECO:0000256" key="3">
    <source>
        <dbReference type="ARBA" id="ARBA00022989"/>
    </source>
</evidence>
<feature type="transmembrane region" description="Helical" evidence="5">
    <location>
        <begin position="341"/>
        <end position="364"/>
    </location>
</feature>
<evidence type="ECO:0000256" key="2">
    <source>
        <dbReference type="ARBA" id="ARBA00022692"/>
    </source>
</evidence>
<keyword evidence="4 5" id="KW-0472">Membrane</keyword>
<feature type="transmembrane region" description="Helical" evidence="5">
    <location>
        <begin position="279"/>
        <end position="300"/>
    </location>
</feature>
<evidence type="ECO:0000259" key="6">
    <source>
        <dbReference type="Pfam" id="PF00999"/>
    </source>
</evidence>
<gene>
    <name evidence="7" type="ORF">ACFO3A_06565</name>
</gene>
<evidence type="ECO:0000256" key="1">
    <source>
        <dbReference type="ARBA" id="ARBA00004141"/>
    </source>
</evidence>
<feature type="transmembrane region" description="Helical" evidence="5">
    <location>
        <begin position="135"/>
        <end position="153"/>
    </location>
</feature>
<feature type="transmembrane region" description="Helical" evidence="5">
    <location>
        <begin position="165"/>
        <end position="188"/>
    </location>
</feature>
<feature type="transmembrane region" description="Helical" evidence="5">
    <location>
        <begin position="74"/>
        <end position="91"/>
    </location>
</feature>
<feature type="transmembrane region" description="Helical" evidence="5">
    <location>
        <begin position="103"/>
        <end position="123"/>
    </location>
</feature>
<evidence type="ECO:0000313" key="8">
    <source>
        <dbReference type="Proteomes" id="UP001595967"/>
    </source>
</evidence>
<keyword evidence="3 5" id="KW-1133">Transmembrane helix</keyword>
<dbReference type="RefSeq" id="WP_377725019.1">
    <property type="nucleotide sequence ID" value="NZ_JBHSEW010000005.1"/>
</dbReference>
<comment type="subcellular location">
    <subcellularLocation>
        <location evidence="1">Membrane</location>
        <topology evidence="1">Multi-pass membrane protein</topology>
    </subcellularLocation>
</comment>
<evidence type="ECO:0000313" key="7">
    <source>
        <dbReference type="EMBL" id="MFC4621878.1"/>
    </source>
</evidence>
<proteinExistence type="predicted"/>